<protein>
    <submittedName>
        <fullName evidence="2">3-beta hydroxysteroid dehydrogenase</fullName>
    </submittedName>
</protein>
<dbReference type="PANTHER" id="PTHR48079:SF6">
    <property type="entry name" value="NAD(P)-BINDING DOMAIN-CONTAINING PROTEIN-RELATED"/>
    <property type="match status" value="1"/>
</dbReference>
<dbReference type="GO" id="GO:0006694">
    <property type="term" value="P:steroid biosynthetic process"/>
    <property type="evidence" value="ECO:0007669"/>
    <property type="project" value="InterPro"/>
</dbReference>
<dbReference type="Pfam" id="PF01073">
    <property type="entry name" value="3Beta_HSD"/>
    <property type="match status" value="1"/>
</dbReference>
<dbReference type="EMBL" id="BNJK01000002">
    <property type="protein sequence ID" value="GHO97735.1"/>
    <property type="molecule type" value="Genomic_DNA"/>
</dbReference>
<gene>
    <name evidence="2" type="ORF">KSF_077830</name>
</gene>
<dbReference type="GO" id="GO:0016616">
    <property type="term" value="F:oxidoreductase activity, acting on the CH-OH group of donors, NAD or NADP as acceptor"/>
    <property type="evidence" value="ECO:0007669"/>
    <property type="project" value="InterPro"/>
</dbReference>
<accession>A0A8J3N6S3</accession>
<proteinExistence type="predicted"/>
<dbReference type="Gene3D" id="3.40.50.720">
    <property type="entry name" value="NAD(P)-binding Rossmann-like Domain"/>
    <property type="match status" value="1"/>
</dbReference>
<dbReference type="PANTHER" id="PTHR48079">
    <property type="entry name" value="PROTEIN YEEZ"/>
    <property type="match status" value="1"/>
</dbReference>
<dbReference type="Proteomes" id="UP000597444">
    <property type="component" value="Unassembled WGS sequence"/>
</dbReference>
<reference evidence="2" key="1">
    <citation type="submission" date="2020-10" db="EMBL/GenBank/DDBJ databases">
        <title>Taxonomic study of unclassified bacteria belonging to the class Ktedonobacteria.</title>
        <authorList>
            <person name="Yabe S."/>
            <person name="Wang C.M."/>
            <person name="Zheng Y."/>
            <person name="Sakai Y."/>
            <person name="Cavaletti L."/>
            <person name="Monciardini P."/>
            <person name="Donadio S."/>
        </authorList>
    </citation>
    <scope>NUCLEOTIDE SEQUENCE</scope>
    <source>
        <strain evidence="2">ID150040</strain>
    </source>
</reference>
<dbReference type="GO" id="GO:0005737">
    <property type="term" value="C:cytoplasm"/>
    <property type="evidence" value="ECO:0007669"/>
    <property type="project" value="TreeGrafter"/>
</dbReference>
<dbReference type="InterPro" id="IPR051783">
    <property type="entry name" value="NAD(P)-dependent_oxidoreduct"/>
</dbReference>
<name>A0A8J3N6S3_9CHLR</name>
<dbReference type="RefSeq" id="WP_220208516.1">
    <property type="nucleotide sequence ID" value="NZ_BNJK01000002.1"/>
</dbReference>
<feature type="domain" description="3-beta hydroxysteroid dehydrogenase/isomerase" evidence="1">
    <location>
        <begin position="4"/>
        <end position="245"/>
    </location>
</feature>
<sequence>MKILVTGGTGFLGQHLTRVLLMAGHTVSMMGRDFSQVLPSLRKEAVPIICDLRDKNAVKQACRDKDAVYHVGALSAAWGKRADFFAINVEGTRAIVEGCREHNVKRLIYVSSPSVVFMGADQRNVTEALPYPRRFVSVYSLTKKLGEDLVNAAASELETVIVRPKAIFGPGDRTLLPQLIAAARRRRLPQIGDGRNLVDLTYVENVARALLLALNTAAAIGKTYTITNDEHILLWEVIRKVLQELLLSTQLRQIPLSVALTAAAMMEARAALTGTEPLLTCYSATILARTQTYDITAAKRDLGYAPSTSVATGIEHTLAALKEQEA</sequence>
<dbReference type="GO" id="GO:0004029">
    <property type="term" value="F:aldehyde dehydrogenase (NAD+) activity"/>
    <property type="evidence" value="ECO:0007669"/>
    <property type="project" value="TreeGrafter"/>
</dbReference>
<evidence type="ECO:0000259" key="1">
    <source>
        <dbReference type="Pfam" id="PF01073"/>
    </source>
</evidence>
<dbReference type="InterPro" id="IPR002225">
    <property type="entry name" value="3Beta_OHSteriod_DH/Estase"/>
</dbReference>
<dbReference type="SUPFAM" id="SSF51735">
    <property type="entry name" value="NAD(P)-binding Rossmann-fold domains"/>
    <property type="match status" value="1"/>
</dbReference>
<evidence type="ECO:0000313" key="2">
    <source>
        <dbReference type="EMBL" id="GHO97735.1"/>
    </source>
</evidence>
<keyword evidence="3" id="KW-1185">Reference proteome</keyword>
<comment type="caution">
    <text evidence="2">The sequence shown here is derived from an EMBL/GenBank/DDBJ whole genome shotgun (WGS) entry which is preliminary data.</text>
</comment>
<evidence type="ECO:0000313" key="3">
    <source>
        <dbReference type="Proteomes" id="UP000597444"/>
    </source>
</evidence>
<dbReference type="AlphaFoldDB" id="A0A8J3N6S3"/>
<dbReference type="InterPro" id="IPR036291">
    <property type="entry name" value="NAD(P)-bd_dom_sf"/>
</dbReference>
<organism evidence="2 3">
    <name type="scientific">Reticulibacter mediterranei</name>
    <dbReference type="NCBI Taxonomy" id="2778369"/>
    <lineage>
        <taxon>Bacteria</taxon>
        <taxon>Bacillati</taxon>
        <taxon>Chloroflexota</taxon>
        <taxon>Ktedonobacteria</taxon>
        <taxon>Ktedonobacterales</taxon>
        <taxon>Reticulibacteraceae</taxon>
        <taxon>Reticulibacter</taxon>
    </lineage>
</organism>